<evidence type="ECO:0000313" key="6">
    <source>
        <dbReference type="EMBL" id="MEE8659610.1"/>
    </source>
</evidence>
<evidence type="ECO:0000256" key="2">
    <source>
        <dbReference type="ARBA" id="ARBA00022840"/>
    </source>
</evidence>
<dbReference type="PANTHER" id="PTHR42855">
    <property type="entry name" value="ABC TRANSPORTER ATP-BINDING SUBUNIT"/>
    <property type="match status" value="1"/>
</dbReference>
<feature type="coiled-coil region" evidence="3">
    <location>
        <begin position="566"/>
        <end position="593"/>
    </location>
</feature>
<dbReference type="InterPro" id="IPR032524">
    <property type="entry name" value="ABC_tran_C"/>
</dbReference>
<feature type="compositionally biased region" description="Basic and acidic residues" evidence="4">
    <location>
        <begin position="501"/>
        <end position="512"/>
    </location>
</feature>
<organism evidence="6 7">
    <name type="scientific">Sorlinia euscelidii</name>
    <dbReference type="NCBI Taxonomy" id="3081148"/>
    <lineage>
        <taxon>Bacteria</taxon>
        <taxon>Pseudomonadati</taxon>
        <taxon>Pseudomonadota</taxon>
        <taxon>Alphaproteobacteria</taxon>
        <taxon>Acetobacterales</taxon>
        <taxon>Acetobacteraceae</taxon>
        <taxon>Sorlinia</taxon>
    </lineage>
</organism>
<evidence type="ECO:0000259" key="5">
    <source>
        <dbReference type="PROSITE" id="PS50893"/>
    </source>
</evidence>
<evidence type="ECO:0000256" key="3">
    <source>
        <dbReference type="SAM" id="Coils"/>
    </source>
</evidence>
<name>A0ABU7U7L0_9PROT</name>
<dbReference type="Proteomes" id="UP001312908">
    <property type="component" value="Unassembled WGS sequence"/>
</dbReference>
<feature type="domain" description="ABC transporter" evidence="5">
    <location>
        <begin position="283"/>
        <end position="501"/>
    </location>
</feature>
<keyword evidence="7" id="KW-1185">Reference proteome</keyword>
<comment type="caution">
    <text evidence="6">The sequence shown here is derived from an EMBL/GenBank/DDBJ whole genome shotgun (WGS) entry which is preliminary data.</text>
</comment>
<sequence>MDAPLLTLQNISFFLGGPPLLQNAALSVHERDRICVVGRNGCGKSTLLKIASGDILPDGGQRFLQPGTRVIYVPQEPTPGNAKTVFDYVVAALPPARHFLARSLMAEVGLTPDKDTAALSGGEMRRAALARAFAAEPDLLLLDEPTNHLDLPTILWLETALRRLNAAVIFISHDRQFLKNMSRGVLWIHQGQTHRLNEGFEKFESWRDDFLEEAELSAHKLDRQIAREEDWMRYGVTARRKRNMRRVAELGALRRERSELLSRRRGAMSLEARTTLAGGKLAADIETLGKSFGERCLVQNLSLKILRGDRIGIIGPNGSGKTTLLKLITGALTPDHGRVALGPSIQPIVIDQRRETLDPSRTLVESLTDGKGDMVQCAGQTRHVIGYMKDFLFRPEQARTPVSALSGGERGRLALAKALLTPTNFLILDEPTNDLDLDTLEVLLEWLEKYEGTVLLVSHDRDFLDRIVTSTLVAEGEGRWTEYAGGYADIAALSPDLKSPASREDVTADRKAPSSKPSSRHRKLSYNDQRALDQLPDRISKLEGAISHMTAELAQPDLYQKDPTRFSTLTEKLAQSEKALEAAEEQWLTLELKKSALSAPPDA</sequence>
<evidence type="ECO:0000256" key="4">
    <source>
        <dbReference type="SAM" id="MobiDB-lite"/>
    </source>
</evidence>
<dbReference type="SMART" id="SM00382">
    <property type="entry name" value="AAA"/>
    <property type="match status" value="2"/>
</dbReference>
<dbReference type="CDD" id="cd03221">
    <property type="entry name" value="ABCF_EF-3"/>
    <property type="match status" value="2"/>
</dbReference>
<gene>
    <name evidence="6" type="ORF">DOFOFD_11430</name>
</gene>
<reference evidence="6 7" key="1">
    <citation type="submission" date="2023-10" db="EMBL/GenBank/DDBJ databases">
        <title>Sorlinia euscelidii gen. nov., sp. nov., an acetic acid bacteria isolated from the gut of Euscelidius variegatus emitter.</title>
        <authorList>
            <person name="Michoud G."/>
            <person name="Marasco R."/>
            <person name="Seferji K."/>
            <person name="Gonella E."/>
            <person name="Garuglieri E."/>
            <person name="Alma A."/>
            <person name="Mapelli F."/>
            <person name="Borin S."/>
            <person name="Daffonchio D."/>
            <person name="Crotti E."/>
        </authorList>
    </citation>
    <scope>NUCLEOTIDE SEQUENCE [LARGE SCALE GENOMIC DNA]</scope>
    <source>
        <strain evidence="6 7">EV16P</strain>
    </source>
</reference>
<keyword evidence="2 6" id="KW-0067">ATP-binding</keyword>
<dbReference type="Gene3D" id="3.40.50.300">
    <property type="entry name" value="P-loop containing nucleotide triphosphate hydrolases"/>
    <property type="match status" value="2"/>
</dbReference>
<keyword evidence="1" id="KW-0547">Nucleotide-binding</keyword>
<dbReference type="Pfam" id="PF16326">
    <property type="entry name" value="ABC_tran_CTD"/>
    <property type="match status" value="1"/>
</dbReference>
<feature type="region of interest" description="Disordered" evidence="4">
    <location>
        <begin position="498"/>
        <end position="527"/>
    </location>
</feature>
<dbReference type="PROSITE" id="PS50893">
    <property type="entry name" value="ABC_TRANSPORTER_2"/>
    <property type="match status" value="2"/>
</dbReference>
<dbReference type="InterPro" id="IPR037118">
    <property type="entry name" value="Val-tRNA_synth_C_sf"/>
</dbReference>
<dbReference type="RefSeq" id="WP_394820391.1">
    <property type="nucleotide sequence ID" value="NZ_JAWJZY010000006.1"/>
</dbReference>
<dbReference type="SUPFAM" id="SSF52540">
    <property type="entry name" value="P-loop containing nucleoside triphosphate hydrolases"/>
    <property type="match status" value="2"/>
</dbReference>
<proteinExistence type="predicted"/>
<dbReference type="PROSITE" id="PS00211">
    <property type="entry name" value="ABC_TRANSPORTER_1"/>
    <property type="match status" value="1"/>
</dbReference>
<dbReference type="EMBL" id="JAWJZY010000006">
    <property type="protein sequence ID" value="MEE8659610.1"/>
    <property type="molecule type" value="Genomic_DNA"/>
</dbReference>
<dbReference type="InterPro" id="IPR017871">
    <property type="entry name" value="ABC_transporter-like_CS"/>
</dbReference>
<dbReference type="Gene3D" id="1.10.287.380">
    <property type="entry name" value="Valyl-tRNA synthetase, C-terminal domain"/>
    <property type="match status" value="1"/>
</dbReference>
<accession>A0ABU7U7L0</accession>
<dbReference type="Pfam" id="PF00005">
    <property type="entry name" value="ABC_tran"/>
    <property type="match status" value="2"/>
</dbReference>
<evidence type="ECO:0000313" key="7">
    <source>
        <dbReference type="Proteomes" id="UP001312908"/>
    </source>
</evidence>
<dbReference type="InterPro" id="IPR027417">
    <property type="entry name" value="P-loop_NTPase"/>
</dbReference>
<keyword evidence="3" id="KW-0175">Coiled coil</keyword>
<evidence type="ECO:0000256" key="1">
    <source>
        <dbReference type="ARBA" id="ARBA00022741"/>
    </source>
</evidence>
<feature type="domain" description="ABC transporter" evidence="5">
    <location>
        <begin position="6"/>
        <end position="215"/>
    </location>
</feature>
<dbReference type="InterPro" id="IPR003439">
    <property type="entry name" value="ABC_transporter-like_ATP-bd"/>
</dbReference>
<dbReference type="GO" id="GO:0005524">
    <property type="term" value="F:ATP binding"/>
    <property type="evidence" value="ECO:0007669"/>
    <property type="project" value="UniProtKB-KW"/>
</dbReference>
<dbReference type="InterPro" id="IPR051309">
    <property type="entry name" value="ABCF_ATPase"/>
</dbReference>
<protein>
    <submittedName>
        <fullName evidence="6">ATP-binding protein Uup</fullName>
    </submittedName>
</protein>
<dbReference type="InterPro" id="IPR003593">
    <property type="entry name" value="AAA+_ATPase"/>
</dbReference>
<dbReference type="PANTHER" id="PTHR42855:SF1">
    <property type="entry name" value="ABC TRANSPORTER DOMAIN-CONTAINING PROTEIN"/>
    <property type="match status" value="1"/>
</dbReference>